<dbReference type="PANTHER" id="PTHR43133:SF8">
    <property type="entry name" value="RNA POLYMERASE SIGMA FACTOR HI_1459-RELATED"/>
    <property type="match status" value="1"/>
</dbReference>
<dbReference type="InterPro" id="IPR036388">
    <property type="entry name" value="WH-like_DNA-bd_sf"/>
</dbReference>
<dbReference type="RefSeq" id="WP_268044100.1">
    <property type="nucleotide sequence ID" value="NZ_CP104064.1"/>
</dbReference>
<dbReference type="CDD" id="cd06171">
    <property type="entry name" value="Sigma70_r4"/>
    <property type="match status" value="1"/>
</dbReference>
<keyword evidence="9" id="KW-1185">Reference proteome</keyword>
<dbReference type="InterPro" id="IPR014284">
    <property type="entry name" value="RNA_pol_sigma-70_dom"/>
</dbReference>
<evidence type="ECO:0000259" key="6">
    <source>
        <dbReference type="Pfam" id="PF04542"/>
    </source>
</evidence>
<reference evidence="8" key="1">
    <citation type="submission" date="2022-08" db="EMBL/GenBank/DDBJ databases">
        <title>Alicyclobacillus dauci DSM2870, complete genome.</title>
        <authorList>
            <person name="Wang Q."/>
            <person name="Cai R."/>
            <person name="Wang Z."/>
        </authorList>
    </citation>
    <scope>NUCLEOTIDE SEQUENCE</scope>
    <source>
        <strain evidence="8">DSM 28700</strain>
    </source>
</reference>
<sequence>MPELPEQFVLVFKQHYPTVVRQLIALVHDRTIAEDLAQETFLRLYRKPPDDLSRIGPWLYRVAMRLGYDHLRSVHREQKLSLASSEQPDTIQVQPSGEESFMQKLDREDVLNVLGRLSDRDRQVLLLRHSGYSYVEIAHVLGVNKSIVGTMLNRALSRFKQAYEQEDGVQHG</sequence>
<evidence type="ECO:0000256" key="2">
    <source>
        <dbReference type="ARBA" id="ARBA00023015"/>
    </source>
</evidence>
<keyword evidence="5" id="KW-0804">Transcription</keyword>
<dbReference type="SUPFAM" id="SSF88659">
    <property type="entry name" value="Sigma3 and sigma4 domains of RNA polymerase sigma factors"/>
    <property type="match status" value="1"/>
</dbReference>
<evidence type="ECO:0000256" key="1">
    <source>
        <dbReference type="ARBA" id="ARBA00010641"/>
    </source>
</evidence>
<comment type="similarity">
    <text evidence="1">Belongs to the sigma-70 factor family. ECF subfamily.</text>
</comment>
<keyword evidence="3" id="KW-0731">Sigma factor</keyword>
<evidence type="ECO:0000256" key="5">
    <source>
        <dbReference type="ARBA" id="ARBA00023163"/>
    </source>
</evidence>
<dbReference type="Pfam" id="PF08281">
    <property type="entry name" value="Sigma70_r4_2"/>
    <property type="match status" value="1"/>
</dbReference>
<organism evidence="8 9">
    <name type="scientific">Alicyclobacillus dauci</name>
    <dbReference type="NCBI Taxonomy" id="1475485"/>
    <lineage>
        <taxon>Bacteria</taxon>
        <taxon>Bacillati</taxon>
        <taxon>Bacillota</taxon>
        <taxon>Bacilli</taxon>
        <taxon>Bacillales</taxon>
        <taxon>Alicyclobacillaceae</taxon>
        <taxon>Alicyclobacillus</taxon>
    </lineage>
</organism>
<dbReference type="InterPro" id="IPR039425">
    <property type="entry name" value="RNA_pol_sigma-70-like"/>
</dbReference>
<dbReference type="SUPFAM" id="SSF88946">
    <property type="entry name" value="Sigma2 domain of RNA polymerase sigma factors"/>
    <property type="match status" value="1"/>
</dbReference>
<dbReference type="Proteomes" id="UP001164803">
    <property type="component" value="Chromosome"/>
</dbReference>
<keyword evidence="4" id="KW-0238">DNA-binding</keyword>
<evidence type="ECO:0000313" key="8">
    <source>
        <dbReference type="EMBL" id="WAH36723.1"/>
    </source>
</evidence>
<dbReference type="InterPro" id="IPR013249">
    <property type="entry name" value="RNA_pol_sigma70_r4_t2"/>
</dbReference>
<evidence type="ECO:0000313" key="9">
    <source>
        <dbReference type="Proteomes" id="UP001164803"/>
    </source>
</evidence>
<evidence type="ECO:0000259" key="7">
    <source>
        <dbReference type="Pfam" id="PF08281"/>
    </source>
</evidence>
<feature type="domain" description="RNA polymerase sigma factor 70 region 4 type 2" evidence="7">
    <location>
        <begin position="108"/>
        <end position="158"/>
    </location>
</feature>
<dbReference type="PANTHER" id="PTHR43133">
    <property type="entry name" value="RNA POLYMERASE ECF-TYPE SIGMA FACTO"/>
    <property type="match status" value="1"/>
</dbReference>
<dbReference type="Gene3D" id="1.10.1740.10">
    <property type="match status" value="1"/>
</dbReference>
<gene>
    <name evidence="8" type="ORF">NZD86_21530</name>
</gene>
<keyword evidence="2" id="KW-0805">Transcription regulation</keyword>
<dbReference type="EMBL" id="CP104064">
    <property type="protein sequence ID" value="WAH36723.1"/>
    <property type="molecule type" value="Genomic_DNA"/>
</dbReference>
<dbReference type="InterPro" id="IPR007627">
    <property type="entry name" value="RNA_pol_sigma70_r2"/>
</dbReference>
<dbReference type="NCBIfam" id="TIGR02937">
    <property type="entry name" value="sigma70-ECF"/>
    <property type="match status" value="1"/>
</dbReference>
<name>A0ABY6Z2I1_9BACL</name>
<evidence type="ECO:0000256" key="3">
    <source>
        <dbReference type="ARBA" id="ARBA00023082"/>
    </source>
</evidence>
<dbReference type="Gene3D" id="1.10.10.10">
    <property type="entry name" value="Winged helix-like DNA-binding domain superfamily/Winged helix DNA-binding domain"/>
    <property type="match status" value="1"/>
</dbReference>
<protein>
    <submittedName>
        <fullName evidence="8">RNA polymerase sigma factor SigX</fullName>
    </submittedName>
</protein>
<accession>A0ABY6Z2I1</accession>
<dbReference type="Pfam" id="PF04542">
    <property type="entry name" value="Sigma70_r2"/>
    <property type="match status" value="1"/>
</dbReference>
<dbReference type="InterPro" id="IPR013324">
    <property type="entry name" value="RNA_pol_sigma_r3/r4-like"/>
</dbReference>
<evidence type="ECO:0000256" key="4">
    <source>
        <dbReference type="ARBA" id="ARBA00023125"/>
    </source>
</evidence>
<dbReference type="InterPro" id="IPR013325">
    <property type="entry name" value="RNA_pol_sigma_r2"/>
</dbReference>
<feature type="domain" description="RNA polymerase sigma-70 region 2" evidence="6">
    <location>
        <begin position="12"/>
        <end position="75"/>
    </location>
</feature>
<proteinExistence type="inferred from homology"/>